<dbReference type="AlphaFoldDB" id="A0AAQ3X261"/>
<proteinExistence type="predicted"/>
<reference evidence="2 3" key="1">
    <citation type="submission" date="2024-02" db="EMBL/GenBank/DDBJ databases">
        <title>High-quality chromosome-scale genome assembly of Pensacola bahiagrass (Paspalum notatum Flugge var. saurae).</title>
        <authorList>
            <person name="Vega J.M."/>
            <person name="Podio M."/>
            <person name="Orjuela J."/>
            <person name="Siena L.A."/>
            <person name="Pessino S.C."/>
            <person name="Combes M.C."/>
            <person name="Mariac C."/>
            <person name="Albertini E."/>
            <person name="Pupilli F."/>
            <person name="Ortiz J.P.A."/>
            <person name="Leblanc O."/>
        </authorList>
    </citation>
    <scope>NUCLEOTIDE SEQUENCE [LARGE SCALE GENOMIC DNA]</scope>
    <source>
        <strain evidence="2">R1</strain>
        <tissue evidence="2">Leaf</tissue>
    </source>
</reference>
<organism evidence="2 3">
    <name type="scientific">Paspalum notatum var. saurae</name>
    <dbReference type="NCBI Taxonomy" id="547442"/>
    <lineage>
        <taxon>Eukaryota</taxon>
        <taxon>Viridiplantae</taxon>
        <taxon>Streptophyta</taxon>
        <taxon>Embryophyta</taxon>
        <taxon>Tracheophyta</taxon>
        <taxon>Spermatophyta</taxon>
        <taxon>Magnoliopsida</taxon>
        <taxon>Liliopsida</taxon>
        <taxon>Poales</taxon>
        <taxon>Poaceae</taxon>
        <taxon>PACMAD clade</taxon>
        <taxon>Panicoideae</taxon>
        <taxon>Andropogonodae</taxon>
        <taxon>Paspaleae</taxon>
        <taxon>Paspalinae</taxon>
        <taxon>Paspalum</taxon>
    </lineage>
</organism>
<feature type="domain" description="Reverse transcriptase zinc-binding" evidence="1">
    <location>
        <begin position="41"/>
        <end position="97"/>
    </location>
</feature>
<dbReference type="EMBL" id="CP144750">
    <property type="protein sequence ID" value="WVZ81475.1"/>
    <property type="molecule type" value="Genomic_DNA"/>
</dbReference>
<keyword evidence="3" id="KW-1185">Reference proteome</keyword>
<evidence type="ECO:0000313" key="2">
    <source>
        <dbReference type="EMBL" id="WVZ81475.1"/>
    </source>
</evidence>
<feature type="non-terminal residue" evidence="2">
    <location>
        <position position="145"/>
    </location>
</feature>
<name>A0AAQ3X261_PASNO</name>
<protein>
    <recommendedName>
        <fullName evidence="1">Reverse transcriptase zinc-binding domain-containing protein</fullName>
    </recommendedName>
</protein>
<accession>A0AAQ3X261</accession>
<dbReference type="Pfam" id="PF13966">
    <property type="entry name" value="zf-RVT"/>
    <property type="match status" value="1"/>
</dbReference>
<evidence type="ECO:0000259" key="1">
    <source>
        <dbReference type="Pfam" id="PF13966"/>
    </source>
</evidence>
<dbReference type="InterPro" id="IPR026960">
    <property type="entry name" value="RVT-Znf"/>
</dbReference>
<gene>
    <name evidence="2" type="ORF">U9M48_028849</name>
</gene>
<sequence>MGAKLLKDQFPSLYNIVNYPQKVVVDVMIQMLPNITFQRALAGDKDTPFNTKFIWKLKLPLKIKIFLYYLWRGVILTKDNLVKRNWTGSQNCLESCSCCYWAIFRGAYWLRFWTMLQREDKSETISLMCKALEFIMMDILPRMDR</sequence>
<evidence type="ECO:0000313" key="3">
    <source>
        <dbReference type="Proteomes" id="UP001341281"/>
    </source>
</evidence>
<dbReference type="Proteomes" id="UP001341281">
    <property type="component" value="Chromosome 06"/>
</dbReference>